<sequence length="71" mass="7990">MKNKVVAGILAILLGGLGIHKFYLGKLGQGILYLIFAWTGIPSIIGLIEGILYLVQSDEEFNRKYNDYMRE</sequence>
<evidence type="ECO:0000313" key="7">
    <source>
        <dbReference type="EMBL" id="RAK23160.1"/>
    </source>
</evidence>
<protein>
    <submittedName>
        <fullName evidence="7">TM2 domain-containing membrane protein YozV</fullName>
    </submittedName>
</protein>
<dbReference type="RefSeq" id="WP_111643527.1">
    <property type="nucleotide sequence ID" value="NZ_QLMH01000001.1"/>
</dbReference>
<dbReference type="GO" id="GO:0016020">
    <property type="term" value="C:membrane"/>
    <property type="evidence" value="ECO:0007669"/>
    <property type="project" value="UniProtKB-SubCell"/>
</dbReference>
<name>A0A327YQE1_9BACL</name>
<dbReference type="OrthoDB" id="9816361at2"/>
<organism evidence="7 8">
    <name type="scientific">Paranoxybacillus vitaminiphilus</name>
    <dbReference type="NCBI Taxonomy" id="581036"/>
    <lineage>
        <taxon>Bacteria</taxon>
        <taxon>Bacillati</taxon>
        <taxon>Bacillota</taxon>
        <taxon>Bacilli</taxon>
        <taxon>Bacillales</taxon>
        <taxon>Anoxybacillaceae</taxon>
        <taxon>Paranoxybacillus</taxon>
    </lineage>
</organism>
<keyword evidence="4 5" id="KW-0472">Membrane</keyword>
<comment type="caution">
    <text evidence="7">The sequence shown here is derived from an EMBL/GenBank/DDBJ whole genome shotgun (WGS) entry which is preliminary data.</text>
</comment>
<comment type="subcellular location">
    <subcellularLocation>
        <location evidence="1">Membrane</location>
        <topology evidence="1">Multi-pass membrane protein</topology>
    </subcellularLocation>
</comment>
<evidence type="ECO:0000256" key="5">
    <source>
        <dbReference type="SAM" id="Phobius"/>
    </source>
</evidence>
<evidence type="ECO:0000256" key="2">
    <source>
        <dbReference type="ARBA" id="ARBA00022692"/>
    </source>
</evidence>
<keyword evidence="8" id="KW-1185">Reference proteome</keyword>
<dbReference type="Pfam" id="PF05154">
    <property type="entry name" value="TM2"/>
    <property type="match status" value="1"/>
</dbReference>
<accession>A0A327YQE1</accession>
<evidence type="ECO:0000313" key="8">
    <source>
        <dbReference type="Proteomes" id="UP000248555"/>
    </source>
</evidence>
<keyword evidence="2 5" id="KW-0812">Transmembrane</keyword>
<evidence type="ECO:0000256" key="3">
    <source>
        <dbReference type="ARBA" id="ARBA00022989"/>
    </source>
</evidence>
<proteinExistence type="predicted"/>
<feature type="domain" description="TM2" evidence="6">
    <location>
        <begin position="2"/>
        <end position="51"/>
    </location>
</feature>
<dbReference type="AlphaFoldDB" id="A0A327YQE1"/>
<dbReference type="Proteomes" id="UP000248555">
    <property type="component" value="Unassembled WGS sequence"/>
</dbReference>
<dbReference type="EMBL" id="QLMH01000001">
    <property type="protein sequence ID" value="RAK23160.1"/>
    <property type="molecule type" value="Genomic_DNA"/>
</dbReference>
<keyword evidence="3 5" id="KW-1133">Transmembrane helix</keyword>
<reference evidence="7 8" key="1">
    <citation type="submission" date="2018-06" db="EMBL/GenBank/DDBJ databases">
        <title>Genomic Encyclopedia of Type Strains, Phase III (KMG-III): the genomes of soil and plant-associated and newly described type strains.</title>
        <authorList>
            <person name="Whitman W."/>
        </authorList>
    </citation>
    <scope>NUCLEOTIDE SEQUENCE [LARGE SCALE GENOMIC DNA]</scope>
    <source>
        <strain evidence="7 8">CGMCC 1.8979</strain>
    </source>
</reference>
<dbReference type="InterPro" id="IPR007829">
    <property type="entry name" value="TM2"/>
</dbReference>
<evidence type="ECO:0000259" key="6">
    <source>
        <dbReference type="Pfam" id="PF05154"/>
    </source>
</evidence>
<feature type="transmembrane region" description="Helical" evidence="5">
    <location>
        <begin position="31"/>
        <end position="55"/>
    </location>
</feature>
<evidence type="ECO:0000256" key="4">
    <source>
        <dbReference type="ARBA" id="ARBA00023136"/>
    </source>
</evidence>
<evidence type="ECO:0000256" key="1">
    <source>
        <dbReference type="ARBA" id="ARBA00004141"/>
    </source>
</evidence>
<gene>
    <name evidence="7" type="ORF">B0I26_101114</name>
</gene>